<evidence type="ECO:0000313" key="10">
    <source>
        <dbReference type="Proteomes" id="UP000315252"/>
    </source>
</evidence>
<feature type="transmembrane region" description="Helical" evidence="7">
    <location>
        <begin position="68"/>
        <end position="87"/>
    </location>
</feature>
<dbReference type="PANTHER" id="PTHR33362:SF5">
    <property type="entry name" value="C4-DICARBOXYLATE TRAP TRANSPORTER LARGE PERMEASE PROTEIN DCTM"/>
    <property type="match status" value="1"/>
</dbReference>
<comment type="subunit">
    <text evidence="7">The complex comprises the extracytoplasmic solute receptor protein and the two transmembrane proteins.</text>
</comment>
<protein>
    <recommendedName>
        <fullName evidence="7">TRAP transporter large permease protein</fullName>
    </recommendedName>
</protein>
<feature type="transmembrane region" description="Helical" evidence="7">
    <location>
        <begin position="362"/>
        <end position="382"/>
    </location>
</feature>
<evidence type="ECO:0000313" key="9">
    <source>
        <dbReference type="EMBL" id="TQV83150.1"/>
    </source>
</evidence>
<keyword evidence="3 7" id="KW-0997">Cell inner membrane</keyword>
<keyword evidence="6 7" id="KW-0472">Membrane</keyword>
<feature type="transmembrane region" description="Helical" evidence="7">
    <location>
        <begin position="242"/>
        <end position="275"/>
    </location>
</feature>
<dbReference type="Proteomes" id="UP000315252">
    <property type="component" value="Unassembled WGS sequence"/>
</dbReference>
<dbReference type="InterPro" id="IPR004681">
    <property type="entry name" value="TRAP_DctM"/>
</dbReference>
<comment type="caution">
    <text evidence="9">The sequence shown here is derived from an EMBL/GenBank/DDBJ whole genome shotgun (WGS) entry which is preliminary data.</text>
</comment>
<feature type="transmembrane region" description="Helical" evidence="7">
    <location>
        <begin position="155"/>
        <end position="175"/>
    </location>
</feature>
<feature type="domain" description="TRAP C4-dicarboxylate transport system permease DctM subunit" evidence="8">
    <location>
        <begin position="11"/>
        <end position="437"/>
    </location>
</feature>
<dbReference type="InterPro" id="IPR010656">
    <property type="entry name" value="DctM"/>
</dbReference>
<keyword evidence="5 7" id="KW-1133">Transmembrane helix</keyword>
<keyword evidence="4 7" id="KW-0812">Transmembrane</keyword>
<keyword evidence="10" id="KW-1185">Reference proteome</keyword>
<dbReference type="Pfam" id="PF06808">
    <property type="entry name" value="DctM"/>
    <property type="match status" value="1"/>
</dbReference>
<dbReference type="PANTHER" id="PTHR33362">
    <property type="entry name" value="SIALIC ACID TRAP TRANSPORTER PERMEASE PROTEIN SIAT-RELATED"/>
    <property type="match status" value="1"/>
</dbReference>
<dbReference type="PIRSF" id="PIRSF006066">
    <property type="entry name" value="HI0050"/>
    <property type="match status" value="1"/>
</dbReference>
<evidence type="ECO:0000256" key="6">
    <source>
        <dbReference type="ARBA" id="ARBA00023136"/>
    </source>
</evidence>
<organism evidence="9 10">
    <name type="scientific">Denitrobaculum tricleocarpae</name>
    <dbReference type="NCBI Taxonomy" id="2591009"/>
    <lineage>
        <taxon>Bacteria</taxon>
        <taxon>Pseudomonadati</taxon>
        <taxon>Pseudomonadota</taxon>
        <taxon>Alphaproteobacteria</taxon>
        <taxon>Rhodospirillales</taxon>
        <taxon>Rhodospirillaceae</taxon>
        <taxon>Denitrobaculum</taxon>
    </lineage>
</organism>
<evidence type="ECO:0000256" key="3">
    <source>
        <dbReference type="ARBA" id="ARBA00022519"/>
    </source>
</evidence>
<dbReference type="GO" id="GO:0022857">
    <property type="term" value="F:transmembrane transporter activity"/>
    <property type="evidence" value="ECO:0007669"/>
    <property type="project" value="UniProtKB-UniRule"/>
</dbReference>
<evidence type="ECO:0000256" key="1">
    <source>
        <dbReference type="ARBA" id="ARBA00004429"/>
    </source>
</evidence>
<evidence type="ECO:0000256" key="7">
    <source>
        <dbReference type="RuleBase" id="RU369079"/>
    </source>
</evidence>
<name>A0A545U0Z2_9PROT</name>
<comment type="similarity">
    <text evidence="7">Belongs to the TRAP transporter large permease family.</text>
</comment>
<feature type="transmembrane region" description="Helical" evidence="7">
    <location>
        <begin position="296"/>
        <end position="318"/>
    </location>
</feature>
<dbReference type="GO" id="GO:0005886">
    <property type="term" value="C:plasma membrane"/>
    <property type="evidence" value="ECO:0007669"/>
    <property type="project" value="UniProtKB-SubCell"/>
</dbReference>
<feature type="transmembrane region" description="Helical" evidence="7">
    <location>
        <begin position="394"/>
        <end position="411"/>
    </location>
</feature>
<dbReference type="RefSeq" id="WP_142894126.1">
    <property type="nucleotide sequence ID" value="NZ_ML660052.1"/>
</dbReference>
<feature type="transmembrane region" description="Helical" evidence="7">
    <location>
        <begin position="418"/>
        <end position="442"/>
    </location>
</feature>
<reference evidence="9 10" key="1">
    <citation type="submission" date="2019-06" db="EMBL/GenBank/DDBJ databases">
        <title>Whole genome sequence for Rhodospirillaceae sp. R148.</title>
        <authorList>
            <person name="Wang G."/>
        </authorList>
    </citation>
    <scope>NUCLEOTIDE SEQUENCE [LARGE SCALE GENOMIC DNA]</scope>
    <source>
        <strain evidence="9 10">R148</strain>
    </source>
</reference>
<proteinExistence type="inferred from homology"/>
<feature type="transmembrane region" description="Helical" evidence="7">
    <location>
        <begin position="187"/>
        <end position="210"/>
    </location>
</feature>
<dbReference type="EMBL" id="VHSH01000001">
    <property type="protein sequence ID" value="TQV83150.1"/>
    <property type="molecule type" value="Genomic_DNA"/>
</dbReference>
<accession>A0A545U0Z2</accession>
<dbReference type="NCBIfam" id="TIGR00786">
    <property type="entry name" value="dctM"/>
    <property type="match status" value="1"/>
</dbReference>
<feature type="transmembrane region" description="Helical" evidence="7">
    <location>
        <begin position="108"/>
        <end position="135"/>
    </location>
</feature>
<evidence type="ECO:0000256" key="2">
    <source>
        <dbReference type="ARBA" id="ARBA00022475"/>
    </source>
</evidence>
<evidence type="ECO:0000259" key="8">
    <source>
        <dbReference type="Pfam" id="PF06808"/>
    </source>
</evidence>
<keyword evidence="7" id="KW-0813">Transport</keyword>
<dbReference type="AlphaFoldDB" id="A0A545U0Z2"/>
<dbReference type="OrthoDB" id="9790209at2"/>
<feature type="transmembrane region" description="Helical" evidence="7">
    <location>
        <begin position="330"/>
        <end position="350"/>
    </location>
</feature>
<comment type="subcellular location">
    <subcellularLocation>
        <location evidence="1 7">Cell inner membrane</location>
        <topology evidence="1 7">Multi-pass membrane protein</topology>
    </subcellularLocation>
</comment>
<evidence type="ECO:0000256" key="5">
    <source>
        <dbReference type="ARBA" id="ARBA00022989"/>
    </source>
</evidence>
<comment type="caution">
    <text evidence="7">Lacks conserved residue(s) required for the propagation of feature annotation.</text>
</comment>
<evidence type="ECO:0000256" key="4">
    <source>
        <dbReference type="ARBA" id="ARBA00022692"/>
    </source>
</evidence>
<sequence length="448" mass="47368">MDPILLGAAGFLVVLVLLALRVPIAFALAGMATICTLIFFATKSGDFDLVRAFRPTTTLLFSNTFELIHSYNLSMVPLFIALGHVAYRAGITTDIYHAARIWLARVPGGVAMASVIGCGGFSAITGSSVACASAMGRICVPEMLRFKYDPRLATSSVAAGGTLGSLIPPSVLFIIYGIFTETSINKLFLAGVIPGLLSLAGFVLVIYIWVKRDPSAGPTPDESEVSGGQRSSAALKAWPALLLFVIVIGGIYGGIFTATEAAAISLSITLLVSVLQRRLSFADFKTAMWETVTQTSAIFFIAASAKMFVAFIALTGIAPTLVASVEAAQLAPWLVLAAIVAIYLVMGMFLDPLGIMVLTLPFMVPLVEGMGLDIIWFGVVVVKLLEIGLITPPVGLNVFVISSVVGSQVALEKIFAGILRFLAMDVIVLALLVAFPVLSLLLPNSMWQ</sequence>
<keyword evidence="2" id="KW-1003">Cell membrane</keyword>
<gene>
    <name evidence="9" type="ORF">FKG95_00675</name>
</gene>
<comment type="function">
    <text evidence="7">Part of the tripartite ATP-independent periplasmic (TRAP) transport system.</text>
</comment>